<name>A0A8J7KY03_9CYAN</name>
<dbReference type="EMBL" id="JAECZB010000011">
    <property type="protein sequence ID" value="MBH8552170.1"/>
    <property type="molecule type" value="Genomic_DNA"/>
</dbReference>
<dbReference type="Proteomes" id="UP000599391">
    <property type="component" value="Unassembled WGS sequence"/>
</dbReference>
<accession>A0A8J7KY03</accession>
<evidence type="ECO:0000313" key="2">
    <source>
        <dbReference type="EMBL" id="MBH8552170.1"/>
    </source>
</evidence>
<sequence length="204" mass="23651">MTGQNQSSARFRSATEFPKTIERLNNTEADKLYKEMRDCLIFTNRSRSQLLRRNEEHKQSALRLKTDVERLQVMMSQLKLEKEQLASGNRQIVTDLEREIGSMAGYLDQLSTAFDSVSDIDNPDKAHWSYLSFPNRFFKFIGAIRAIVLWWREDKDEEIAALKTTSVSQSYLPSEIEVTTNEERIEKPQMHTDPASQGRSLLDK</sequence>
<protein>
    <submittedName>
        <fullName evidence="2">Uncharacterized protein</fullName>
    </submittedName>
</protein>
<proteinExistence type="predicted"/>
<comment type="caution">
    <text evidence="2">The sequence shown here is derived from an EMBL/GenBank/DDBJ whole genome shotgun (WGS) entry which is preliminary data.</text>
</comment>
<gene>
    <name evidence="2" type="ORF">I8751_07245</name>
</gene>
<dbReference type="RefSeq" id="WP_214438487.1">
    <property type="nucleotide sequence ID" value="NZ_JAECZB010000011.1"/>
</dbReference>
<feature type="compositionally biased region" description="Basic and acidic residues" evidence="1">
    <location>
        <begin position="181"/>
        <end position="190"/>
    </location>
</feature>
<keyword evidence="3" id="KW-1185">Reference proteome</keyword>
<dbReference type="AlphaFoldDB" id="A0A8J7KY03"/>
<feature type="compositionally biased region" description="Polar residues" evidence="1">
    <location>
        <begin position="194"/>
        <end position="204"/>
    </location>
</feature>
<organism evidence="2 3">
    <name type="scientific">Atlanticothrix silvestris CENA357</name>
    <dbReference type="NCBI Taxonomy" id="1725252"/>
    <lineage>
        <taxon>Bacteria</taxon>
        <taxon>Bacillati</taxon>
        <taxon>Cyanobacteriota</taxon>
        <taxon>Cyanophyceae</taxon>
        <taxon>Nostocales</taxon>
        <taxon>Nodulariaceae</taxon>
        <taxon>Atlanticothrix</taxon>
        <taxon>Atlanticothrix silvestris</taxon>
    </lineage>
</organism>
<evidence type="ECO:0000313" key="3">
    <source>
        <dbReference type="Proteomes" id="UP000599391"/>
    </source>
</evidence>
<feature type="region of interest" description="Disordered" evidence="1">
    <location>
        <begin position="178"/>
        <end position="204"/>
    </location>
</feature>
<evidence type="ECO:0000256" key="1">
    <source>
        <dbReference type="SAM" id="MobiDB-lite"/>
    </source>
</evidence>
<reference evidence="2 3" key="1">
    <citation type="journal article" date="2021" name="Int. J. Syst. Evol. Microbiol.">
        <title>Amazonocrinis nigriterrae gen. nov., sp. nov., Atlanticothrix silvestris gen. nov., sp. nov. and Dendronalium phyllosphericum gen. nov., sp. nov., nostocacean cyanobacteria from Brazilian environments.</title>
        <authorList>
            <person name="Alvarenga D.O."/>
            <person name="Andreote A.P.D."/>
            <person name="Branco L.H.Z."/>
            <person name="Delbaje E."/>
            <person name="Cruz R.B."/>
            <person name="Varani A.M."/>
            <person name="Fiore M.F."/>
        </authorList>
    </citation>
    <scope>NUCLEOTIDE SEQUENCE [LARGE SCALE GENOMIC DNA]</scope>
    <source>
        <strain evidence="2 3">CENA357</strain>
    </source>
</reference>